<comment type="caution">
    <text evidence="1">The sequence shown here is derived from an EMBL/GenBank/DDBJ whole genome shotgun (WGS) entry which is preliminary data.</text>
</comment>
<reference evidence="1 2" key="1">
    <citation type="submission" date="2020-02" db="EMBL/GenBank/DDBJ databases">
        <title>Genomic Insights into the Phylogeny and Genetic Plasticity of the Human and Animal Enteric Pathogen Clostridium perfringens.</title>
        <authorList>
            <person name="Feng Y."/>
            <person name="Hu Y."/>
        </authorList>
    </citation>
    <scope>NUCLEOTIDE SEQUENCE [LARGE SCALE GENOMIC DNA]</scope>
    <source>
        <strain evidence="1 2">CP-40</strain>
    </source>
</reference>
<name>A0AAP6WQ07_CLOPF</name>
<sequence>MRDEIIVYCKDEEDIRETFKYIKELNRFKESVIHKDKAEFSNYTKDKKREIRIRCITLKENTRGIKGNIGLLTKSFNQQLKDNKDIYWSIIQPSINSYTNGIIASLSILKEII</sequence>
<dbReference type="EMBL" id="JAALLZ010000006">
    <property type="protein sequence ID" value="NGU31047.1"/>
    <property type="molecule type" value="Genomic_DNA"/>
</dbReference>
<dbReference type="AlphaFoldDB" id="A0AAP6WQ07"/>
<dbReference type="RefSeq" id="WP_164800983.1">
    <property type="nucleotide sequence ID" value="NZ_JAALLZ010000006.1"/>
</dbReference>
<evidence type="ECO:0000313" key="2">
    <source>
        <dbReference type="Proteomes" id="UP000481454"/>
    </source>
</evidence>
<gene>
    <name evidence="1" type="ORF">G6Z34_13225</name>
</gene>
<evidence type="ECO:0000313" key="1">
    <source>
        <dbReference type="EMBL" id="NGU31047.1"/>
    </source>
</evidence>
<organism evidence="1 2">
    <name type="scientific">Clostridium perfringens</name>
    <dbReference type="NCBI Taxonomy" id="1502"/>
    <lineage>
        <taxon>Bacteria</taxon>
        <taxon>Bacillati</taxon>
        <taxon>Bacillota</taxon>
        <taxon>Clostridia</taxon>
        <taxon>Eubacteriales</taxon>
        <taxon>Clostridiaceae</taxon>
        <taxon>Clostridium</taxon>
    </lineage>
</organism>
<protein>
    <submittedName>
        <fullName evidence="1">Uncharacterized protein</fullName>
    </submittedName>
</protein>
<proteinExistence type="predicted"/>
<dbReference type="Proteomes" id="UP000481454">
    <property type="component" value="Unassembled WGS sequence"/>
</dbReference>
<accession>A0AAP6WQ07</accession>